<evidence type="ECO:0000313" key="1">
    <source>
        <dbReference type="EMBL" id="TCJ23024.1"/>
    </source>
</evidence>
<proteinExistence type="predicted"/>
<dbReference type="AlphaFoldDB" id="A0A4R1BY68"/>
<dbReference type="RefSeq" id="WP_131584339.1">
    <property type="nucleotide sequence ID" value="NZ_SJZJ01000019.1"/>
</dbReference>
<dbReference type="OrthoDB" id="4940937at2"/>
<name>A0A4R1BY68_9ACTN</name>
<evidence type="ECO:0008006" key="3">
    <source>
        <dbReference type="Google" id="ProtNLM"/>
    </source>
</evidence>
<dbReference type="EMBL" id="SJZJ01000019">
    <property type="protein sequence ID" value="TCJ23024.1"/>
    <property type="molecule type" value="Genomic_DNA"/>
</dbReference>
<reference evidence="1 2" key="1">
    <citation type="submission" date="2019-03" db="EMBL/GenBank/DDBJ databases">
        <authorList>
            <person name="Kim M.K.M."/>
        </authorList>
    </citation>
    <scope>NUCLEOTIDE SEQUENCE [LARGE SCALE GENOMIC DNA]</scope>
    <source>
        <strain evidence="1 2">18JY15-6</strain>
    </source>
</reference>
<organism evidence="1 2">
    <name type="scientific">Nocardioides jejuensis</name>
    <dbReference type="NCBI Taxonomy" id="2502782"/>
    <lineage>
        <taxon>Bacteria</taxon>
        <taxon>Bacillati</taxon>
        <taxon>Actinomycetota</taxon>
        <taxon>Actinomycetes</taxon>
        <taxon>Propionibacteriales</taxon>
        <taxon>Nocardioidaceae</taxon>
        <taxon>Nocardioides</taxon>
    </lineage>
</organism>
<gene>
    <name evidence="1" type="ORF">EPD65_11725</name>
</gene>
<dbReference type="Proteomes" id="UP000295453">
    <property type="component" value="Unassembled WGS sequence"/>
</dbReference>
<comment type="caution">
    <text evidence="1">The sequence shown here is derived from an EMBL/GenBank/DDBJ whole genome shotgun (WGS) entry which is preliminary data.</text>
</comment>
<evidence type="ECO:0000313" key="2">
    <source>
        <dbReference type="Proteomes" id="UP000295453"/>
    </source>
</evidence>
<sequence>MADILTLDDARKALRLAVADTSNDTDLTETYIPAVTPIVEDVVGPVMSRTGLTFTTDGGVVSIDLPTAFTAITSVTESGSALTEGTDFVADPKSGLVHRGSAAGRFLFAAGVRNVTVTYTVGYAAAAANVLANHRLAARIILRQMWQADQQGARPGLGSTDTETTPSGFLIPRRAAELLRSTPNLPGFA</sequence>
<protein>
    <recommendedName>
        <fullName evidence="3">Phage gp6-like head-tail connector protein</fullName>
    </recommendedName>
</protein>
<keyword evidence="2" id="KW-1185">Reference proteome</keyword>
<accession>A0A4R1BY68</accession>